<dbReference type="Proteomes" id="UP000179013">
    <property type="component" value="Unassembled WGS sequence"/>
</dbReference>
<protein>
    <submittedName>
        <fullName evidence="1">Uncharacterized protein</fullName>
    </submittedName>
</protein>
<accession>A0A1F7XBU4</accession>
<name>A0A1F7XBU4_9BACT</name>
<organism evidence="1 2">
    <name type="scientific">Candidatus Woesebacteria bacterium RBG_16_39_8b</name>
    <dbReference type="NCBI Taxonomy" id="1802482"/>
    <lineage>
        <taxon>Bacteria</taxon>
        <taxon>Candidatus Woeseibacteriota</taxon>
    </lineage>
</organism>
<evidence type="ECO:0000313" key="1">
    <source>
        <dbReference type="EMBL" id="OGM11878.1"/>
    </source>
</evidence>
<dbReference type="Gene3D" id="3.40.50.450">
    <property type="match status" value="1"/>
</dbReference>
<dbReference type="EMBL" id="MGFU01000048">
    <property type="protein sequence ID" value="OGM11878.1"/>
    <property type="molecule type" value="Genomic_DNA"/>
</dbReference>
<sequence length="225" mass="26483">MKKYKFPALSEILKVKVGTKYVWEDRVKNQAMLVHQLEGIYGIKMNISAFSFYPNYLYFGMPITNHPNVAKSVPLWEKIEEVFAKNRWKVYSAYKSVNPKLKIPKDYDTFEDLGFHHVQLLLSELVLMDLNYPSHGVGQQLQLSMFQPFIGFAKEPVSRMVYGRPGSLIIKYKNDEELLKMLANISKRKSYHKEPFYIRRNSSRRLMSVYKGKTCLNLRIEENLR</sequence>
<gene>
    <name evidence="1" type="ORF">A2V80_02090</name>
</gene>
<evidence type="ECO:0000313" key="2">
    <source>
        <dbReference type="Proteomes" id="UP000179013"/>
    </source>
</evidence>
<reference evidence="1 2" key="1">
    <citation type="journal article" date="2016" name="Nat. Commun.">
        <title>Thousands of microbial genomes shed light on interconnected biogeochemical processes in an aquifer system.</title>
        <authorList>
            <person name="Anantharaman K."/>
            <person name="Brown C.T."/>
            <person name="Hug L.A."/>
            <person name="Sharon I."/>
            <person name="Castelle C.J."/>
            <person name="Probst A.J."/>
            <person name="Thomas B.C."/>
            <person name="Singh A."/>
            <person name="Wilkins M.J."/>
            <person name="Karaoz U."/>
            <person name="Brodie E.L."/>
            <person name="Williams K.H."/>
            <person name="Hubbard S.S."/>
            <person name="Banfield J.F."/>
        </authorList>
    </citation>
    <scope>NUCLEOTIDE SEQUENCE [LARGE SCALE GENOMIC DNA]</scope>
</reference>
<dbReference type="AlphaFoldDB" id="A0A1F7XBU4"/>
<proteinExistence type="predicted"/>
<comment type="caution">
    <text evidence="1">The sequence shown here is derived from an EMBL/GenBank/DDBJ whole genome shotgun (WGS) entry which is preliminary data.</text>
</comment>